<evidence type="ECO:0000256" key="3">
    <source>
        <dbReference type="ARBA" id="ARBA00022989"/>
    </source>
</evidence>
<keyword evidence="4" id="KW-0297">G-protein coupled receptor</keyword>
<dbReference type="InterPro" id="IPR017452">
    <property type="entry name" value="GPCR_Rhodpsn_7TM"/>
</dbReference>
<feature type="transmembrane region" description="Helical" evidence="8">
    <location>
        <begin position="322"/>
        <end position="348"/>
    </location>
</feature>
<evidence type="ECO:0000256" key="7">
    <source>
        <dbReference type="ARBA" id="ARBA00023224"/>
    </source>
</evidence>
<keyword evidence="7" id="KW-0807">Transducer</keyword>
<dbReference type="GO" id="GO:0004930">
    <property type="term" value="F:G protein-coupled receptor activity"/>
    <property type="evidence" value="ECO:0007669"/>
    <property type="project" value="UniProtKB-KW"/>
</dbReference>
<feature type="transmembrane region" description="Helical" evidence="8">
    <location>
        <begin position="223"/>
        <end position="245"/>
    </location>
</feature>
<sequence>MITFLKTMKTTKSYGKVCAESMKFDRFDFGQPNTFDMASQEVQLWSDSHEQNSSLLIGLKHNLEHQTVMNYTEFSDVISSSTANQSQPLASDDSSHGNAFSLAARILNGIIISILFTFGIATNIIVLHVLRRRGILLKSTSAILINLMITDLIYCLVVLPQDFAFYVLQVNFPRANEVFKVCFVLKTVMIFLNCSFAIVLSIERLVTATYVGKRRGNHLSKSLILCFTVIWLSSLGEAAITYYTVKDNNILPWKLSGHATSASSRCPSVGTIIAMLLLAAAVLTILFSFYRMRRFLRQTKQDADEKSFVDFSKRLCRMHKRINLACLASLATLAISYLPMVTVILLWFSLERQSSDANAIVHVLCSMAHTSNPLIAIAMSRKIQSAFLKVLKSFYQWPTLQKWNFSLLGIRSNTSTMEKNNFQDNPCNSPIFLNESRSDSNASMIVANEIFRLRNFSNCFEYNIIKQFSNKATTVKKTPSKRHSLPGGIHLRNHLPLKKTCSVPAKTLTSRIIDTGNSEDMET</sequence>
<dbReference type="PRINTS" id="PR00237">
    <property type="entry name" value="GPCRRHODOPSN"/>
</dbReference>
<protein>
    <recommendedName>
        <fullName evidence="9">G-protein coupled receptors family 1 profile domain-containing protein</fullName>
    </recommendedName>
</protein>
<dbReference type="Proteomes" id="UP001163046">
    <property type="component" value="Unassembled WGS sequence"/>
</dbReference>
<evidence type="ECO:0000256" key="5">
    <source>
        <dbReference type="ARBA" id="ARBA00023136"/>
    </source>
</evidence>
<keyword evidence="2 8" id="KW-0812">Transmembrane</keyword>
<feature type="transmembrane region" description="Helical" evidence="8">
    <location>
        <begin position="142"/>
        <end position="166"/>
    </location>
</feature>
<name>A0A9X0CXH1_9CNID</name>
<dbReference type="PROSITE" id="PS50262">
    <property type="entry name" value="G_PROTEIN_RECEP_F1_2"/>
    <property type="match status" value="1"/>
</dbReference>
<accession>A0A9X0CXH1</accession>
<evidence type="ECO:0000256" key="8">
    <source>
        <dbReference type="SAM" id="Phobius"/>
    </source>
</evidence>
<evidence type="ECO:0000259" key="9">
    <source>
        <dbReference type="PROSITE" id="PS50262"/>
    </source>
</evidence>
<feature type="transmembrane region" description="Helical" evidence="8">
    <location>
        <begin position="106"/>
        <end position="130"/>
    </location>
</feature>
<dbReference type="SUPFAM" id="SSF81321">
    <property type="entry name" value="Family A G protein-coupled receptor-like"/>
    <property type="match status" value="1"/>
</dbReference>
<evidence type="ECO:0000313" key="10">
    <source>
        <dbReference type="EMBL" id="KAJ7379151.1"/>
    </source>
</evidence>
<organism evidence="10 11">
    <name type="scientific">Desmophyllum pertusum</name>
    <dbReference type="NCBI Taxonomy" id="174260"/>
    <lineage>
        <taxon>Eukaryota</taxon>
        <taxon>Metazoa</taxon>
        <taxon>Cnidaria</taxon>
        <taxon>Anthozoa</taxon>
        <taxon>Hexacorallia</taxon>
        <taxon>Scleractinia</taxon>
        <taxon>Caryophylliina</taxon>
        <taxon>Caryophylliidae</taxon>
        <taxon>Desmophyllum</taxon>
    </lineage>
</organism>
<dbReference type="PANTHER" id="PTHR24238">
    <property type="entry name" value="G-PROTEIN COUPLED RECEPTOR"/>
    <property type="match status" value="1"/>
</dbReference>
<proteinExistence type="predicted"/>
<evidence type="ECO:0000256" key="2">
    <source>
        <dbReference type="ARBA" id="ARBA00022692"/>
    </source>
</evidence>
<dbReference type="AlphaFoldDB" id="A0A9X0CXH1"/>
<evidence type="ECO:0000256" key="4">
    <source>
        <dbReference type="ARBA" id="ARBA00023040"/>
    </source>
</evidence>
<keyword evidence="11" id="KW-1185">Reference proteome</keyword>
<comment type="caution">
    <text evidence="10">The sequence shown here is derived from an EMBL/GenBank/DDBJ whole genome shotgun (WGS) entry which is preliminary data.</text>
</comment>
<keyword evidence="3 8" id="KW-1133">Transmembrane helix</keyword>
<evidence type="ECO:0000256" key="6">
    <source>
        <dbReference type="ARBA" id="ARBA00023170"/>
    </source>
</evidence>
<dbReference type="CDD" id="cd00637">
    <property type="entry name" value="7tm_classA_rhodopsin-like"/>
    <property type="match status" value="1"/>
</dbReference>
<dbReference type="EMBL" id="MU826359">
    <property type="protein sequence ID" value="KAJ7379151.1"/>
    <property type="molecule type" value="Genomic_DNA"/>
</dbReference>
<feature type="transmembrane region" description="Helical" evidence="8">
    <location>
        <begin position="269"/>
        <end position="290"/>
    </location>
</feature>
<feature type="domain" description="G-protein coupled receptors family 1 profile" evidence="9">
    <location>
        <begin position="122"/>
        <end position="376"/>
    </location>
</feature>
<feature type="transmembrane region" description="Helical" evidence="8">
    <location>
        <begin position="178"/>
        <end position="202"/>
    </location>
</feature>
<keyword evidence="6" id="KW-0675">Receptor</keyword>
<dbReference type="Pfam" id="PF00001">
    <property type="entry name" value="7tm_1"/>
    <property type="match status" value="1"/>
</dbReference>
<gene>
    <name evidence="10" type="ORF">OS493_017649</name>
</gene>
<evidence type="ECO:0000256" key="1">
    <source>
        <dbReference type="ARBA" id="ARBA00004141"/>
    </source>
</evidence>
<dbReference type="Gene3D" id="1.20.1070.10">
    <property type="entry name" value="Rhodopsin 7-helix transmembrane proteins"/>
    <property type="match status" value="1"/>
</dbReference>
<evidence type="ECO:0000313" key="11">
    <source>
        <dbReference type="Proteomes" id="UP001163046"/>
    </source>
</evidence>
<comment type="subcellular location">
    <subcellularLocation>
        <location evidence="1">Membrane</location>
        <topology evidence="1">Multi-pass membrane protein</topology>
    </subcellularLocation>
</comment>
<keyword evidence="5 8" id="KW-0472">Membrane</keyword>
<dbReference type="InterPro" id="IPR000276">
    <property type="entry name" value="GPCR_Rhodpsn"/>
</dbReference>
<dbReference type="PANTHER" id="PTHR24238:SF47">
    <property type="entry name" value="ECDYSTEROIDS_DOPAMINE RECEPTOR-RELATED"/>
    <property type="match status" value="1"/>
</dbReference>
<dbReference type="GO" id="GO:0016020">
    <property type="term" value="C:membrane"/>
    <property type="evidence" value="ECO:0007669"/>
    <property type="project" value="UniProtKB-SubCell"/>
</dbReference>
<dbReference type="OrthoDB" id="10285944at2759"/>
<reference evidence="10" key="1">
    <citation type="submission" date="2023-01" db="EMBL/GenBank/DDBJ databases">
        <title>Genome assembly of the deep-sea coral Lophelia pertusa.</title>
        <authorList>
            <person name="Herrera S."/>
            <person name="Cordes E."/>
        </authorList>
    </citation>
    <scope>NUCLEOTIDE SEQUENCE</scope>
    <source>
        <strain evidence="10">USNM1676648</strain>
        <tissue evidence="10">Polyp</tissue>
    </source>
</reference>